<sequence length="184" mass="20633">MGLVNCVEFISLLLRPLLCVATTAASDLSYQVEAVRLSNSTLKQENEGLQEKINILKHQLGYAPQQQQQNLQHQQQELQQRQDPQQQQQQDLQQQRQQQRDLLQQYQQQQDLRQEQQQQQGPHKQQQQQAASASDEEKPACAAAPVEAAHAESNSEAYSPPLEEKKQLSTAKAAGEEPSGGDAA</sequence>
<evidence type="ECO:0000313" key="5">
    <source>
        <dbReference type="Proteomes" id="UP000030747"/>
    </source>
</evidence>
<dbReference type="VEuPathDB" id="ToxoDB:ETH2_1114900"/>
<dbReference type="VEuPathDB" id="ToxoDB:ETH_00013830"/>
<dbReference type="RefSeq" id="XP_013233584.1">
    <property type="nucleotide sequence ID" value="XM_013378130.1"/>
</dbReference>
<reference evidence="4" key="2">
    <citation type="submission" date="2013-10" db="EMBL/GenBank/DDBJ databases">
        <authorList>
            <person name="Aslett M."/>
        </authorList>
    </citation>
    <scope>NUCLEOTIDE SEQUENCE [LARGE SCALE GENOMIC DNA]</scope>
    <source>
        <strain evidence="4">Houghton</strain>
    </source>
</reference>
<organism evidence="4 5">
    <name type="scientific">Eimeria tenella</name>
    <name type="common">Coccidian parasite</name>
    <dbReference type="NCBI Taxonomy" id="5802"/>
    <lineage>
        <taxon>Eukaryota</taxon>
        <taxon>Sar</taxon>
        <taxon>Alveolata</taxon>
        <taxon>Apicomplexa</taxon>
        <taxon>Conoidasida</taxon>
        <taxon>Coccidia</taxon>
        <taxon>Eucoccidiorida</taxon>
        <taxon>Eimeriorina</taxon>
        <taxon>Eimeriidae</taxon>
        <taxon>Eimeria</taxon>
    </lineage>
</organism>
<gene>
    <name evidence="4" type="ORF">ETH_00013830</name>
</gene>
<feature type="coiled-coil region" evidence="1">
    <location>
        <begin position="32"/>
        <end position="59"/>
    </location>
</feature>
<protein>
    <submittedName>
        <fullName evidence="4">Uncharacterized protein</fullName>
    </submittedName>
</protein>
<evidence type="ECO:0000313" key="4">
    <source>
        <dbReference type="EMBL" id="CDJ42834.1"/>
    </source>
</evidence>
<keyword evidence="1" id="KW-0175">Coiled coil</keyword>
<feature type="chain" id="PRO_5004673994" evidence="3">
    <location>
        <begin position="26"/>
        <end position="184"/>
    </location>
</feature>
<evidence type="ECO:0000256" key="2">
    <source>
        <dbReference type="SAM" id="MobiDB-lite"/>
    </source>
</evidence>
<dbReference type="OrthoDB" id="2163284at2759"/>
<name>U6L2J2_EIMTE</name>
<evidence type="ECO:0000256" key="1">
    <source>
        <dbReference type="SAM" id="Coils"/>
    </source>
</evidence>
<dbReference type="EMBL" id="HG675740">
    <property type="protein sequence ID" value="CDJ42834.1"/>
    <property type="molecule type" value="Genomic_DNA"/>
</dbReference>
<feature type="compositionally biased region" description="Low complexity" evidence="2">
    <location>
        <begin position="65"/>
        <end position="129"/>
    </location>
</feature>
<dbReference type="Proteomes" id="UP000030747">
    <property type="component" value="Unassembled WGS sequence"/>
</dbReference>
<evidence type="ECO:0000256" key="3">
    <source>
        <dbReference type="SAM" id="SignalP"/>
    </source>
</evidence>
<keyword evidence="5" id="KW-1185">Reference proteome</keyword>
<proteinExistence type="predicted"/>
<feature type="compositionally biased region" description="Low complexity" evidence="2">
    <location>
        <begin position="140"/>
        <end position="152"/>
    </location>
</feature>
<feature type="region of interest" description="Disordered" evidence="2">
    <location>
        <begin position="64"/>
        <end position="184"/>
    </location>
</feature>
<dbReference type="GeneID" id="25251928"/>
<reference evidence="4" key="1">
    <citation type="submission" date="2013-10" db="EMBL/GenBank/DDBJ databases">
        <title>Genomic analysis of the causative agents of coccidiosis in chickens.</title>
        <authorList>
            <person name="Reid A.J."/>
            <person name="Blake D."/>
            <person name="Billington K."/>
            <person name="Browne H."/>
            <person name="Dunn M."/>
            <person name="Hung S."/>
            <person name="Kawahara F."/>
            <person name="Miranda-Saavedra D."/>
            <person name="Mourier T."/>
            <person name="Nagra H."/>
            <person name="Otto T.D."/>
            <person name="Rawlings N."/>
            <person name="Sanchez A."/>
            <person name="Sanders M."/>
            <person name="Subramaniam C."/>
            <person name="Tay Y."/>
            <person name="Dear P."/>
            <person name="Doerig C."/>
            <person name="Gruber A."/>
            <person name="Parkinson J."/>
            <person name="Shirley M."/>
            <person name="Wan K.L."/>
            <person name="Berriman M."/>
            <person name="Tomley F."/>
            <person name="Pain A."/>
        </authorList>
    </citation>
    <scope>NUCLEOTIDE SEQUENCE [LARGE SCALE GENOMIC DNA]</scope>
    <source>
        <strain evidence="4">Houghton</strain>
    </source>
</reference>
<accession>U6L2J2</accession>
<dbReference type="AlphaFoldDB" id="U6L2J2"/>
<keyword evidence="3" id="KW-0732">Signal</keyword>
<feature type="signal peptide" evidence="3">
    <location>
        <begin position="1"/>
        <end position="25"/>
    </location>
</feature>